<dbReference type="EMBL" id="VOBR01000008">
    <property type="protein sequence ID" value="TWP51614.1"/>
    <property type="molecule type" value="Genomic_DNA"/>
</dbReference>
<keyword evidence="2" id="KW-1185">Reference proteome</keyword>
<dbReference type="AlphaFoldDB" id="A0A563EWV8"/>
<proteinExistence type="predicted"/>
<evidence type="ECO:0008006" key="3">
    <source>
        <dbReference type="Google" id="ProtNLM"/>
    </source>
</evidence>
<comment type="caution">
    <text evidence="1">The sequence shown here is derived from an EMBL/GenBank/DDBJ whole genome shotgun (WGS) entry which is preliminary data.</text>
</comment>
<protein>
    <recommendedName>
        <fullName evidence="3">Ceramidase</fullName>
    </recommendedName>
</protein>
<reference evidence="1 2" key="1">
    <citation type="submission" date="2019-07" db="EMBL/GenBank/DDBJ databases">
        <title>Lentzea xizangensis sp. nov., isolated from Qinghai-Tibetan Plateau Soils.</title>
        <authorList>
            <person name="Huang J."/>
        </authorList>
    </citation>
    <scope>NUCLEOTIDE SEQUENCE [LARGE SCALE GENOMIC DNA]</scope>
    <source>
        <strain evidence="1 2">FXJ1.1311</strain>
    </source>
</reference>
<organism evidence="1 2">
    <name type="scientific">Lentzea tibetensis</name>
    <dbReference type="NCBI Taxonomy" id="2591470"/>
    <lineage>
        <taxon>Bacteria</taxon>
        <taxon>Bacillati</taxon>
        <taxon>Actinomycetota</taxon>
        <taxon>Actinomycetes</taxon>
        <taxon>Pseudonocardiales</taxon>
        <taxon>Pseudonocardiaceae</taxon>
        <taxon>Lentzea</taxon>
    </lineage>
</organism>
<accession>A0A563EWV8</accession>
<dbReference type="OrthoDB" id="2579961at2"/>
<evidence type="ECO:0000313" key="2">
    <source>
        <dbReference type="Proteomes" id="UP000316639"/>
    </source>
</evidence>
<dbReference type="Proteomes" id="UP000316639">
    <property type="component" value="Unassembled WGS sequence"/>
</dbReference>
<dbReference type="RefSeq" id="WP_146352503.1">
    <property type="nucleotide sequence ID" value="NZ_VOBR01000008.1"/>
</dbReference>
<gene>
    <name evidence="1" type="ORF">FKR81_15630</name>
</gene>
<sequence>MAFEAAVDSRDITPVFPPYPSLWMGGYGWDPRGNHGAVARSLRAQCLVIWDDGTPKVLLRADLISIPRDVNQFIRDTLEDEGLVARNDLMMLASHTHSGACFGDTRPNPYLLMNLNGEDVDAVNGTANIIIDELLDLVRTTLELDRTDVTLSYTEGSANIGYNRSVGDQVLDTVPILRVSTLDEELFAVVFGAAAHPVARGEDEVFDADYPGVASELIESITGVPALFVQGACGDQNAHDPHGDAMVVTLGNKLGQEVVDQLDTADFSPVTGPISTAMVEIDLPLHVDLDDPDVVDELRAKFEARRNSSNPIAVGWRHADLMLKLIDSEGLPTHVPMPIQRWRFAGLTILGLAHEPLSAYDLKLKKVFNGNLWVAGYANECEAYVADNTTLRAGGYEAGWGDGDDGIAGDGAWTMSYAWPSPLKFSGSRQAAPGTTERIVIDACVNLLNT</sequence>
<evidence type="ECO:0000313" key="1">
    <source>
        <dbReference type="EMBL" id="TWP51614.1"/>
    </source>
</evidence>
<name>A0A563EWV8_9PSEU</name>